<dbReference type="OrthoDB" id="8764943at2"/>
<keyword evidence="3" id="KW-1134">Transmembrane beta strand</keyword>
<organism evidence="9 10">
    <name type="scientific">Dokdonia pacifica</name>
    <dbReference type="NCBI Taxonomy" id="1627892"/>
    <lineage>
        <taxon>Bacteria</taxon>
        <taxon>Pseudomonadati</taxon>
        <taxon>Bacteroidota</taxon>
        <taxon>Flavobacteriia</taxon>
        <taxon>Flavobacteriales</taxon>
        <taxon>Flavobacteriaceae</taxon>
        <taxon>Dokdonia</taxon>
    </lineage>
</organism>
<feature type="domain" description="Outer membrane protein beta-barrel" evidence="8">
    <location>
        <begin position="375"/>
        <end position="764"/>
    </location>
</feature>
<evidence type="ECO:0000313" key="9">
    <source>
        <dbReference type="EMBL" id="SNS29566.1"/>
    </source>
</evidence>
<dbReference type="InterPro" id="IPR036942">
    <property type="entry name" value="Beta-barrel_TonB_sf"/>
</dbReference>
<dbReference type="Gene3D" id="2.170.130.10">
    <property type="entry name" value="TonB-dependent receptor, plug domain"/>
    <property type="match status" value="1"/>
</dbReference>
<dbReference type="AlphaFoldDB" id="A0A239DAZ1"/>
<dbReference type="PANTHER" id="PTHR30069:SF29">
    <property type="entry name" value="HEMOGLOBIN AND HEMOGLOBIN-HAPTOGLOBIN-BINDING PROTEIN 1-RELATED"/>
    <property type="match status" value="1"/>
</dbReference>
<dbReference type="Gene3D" id="2.60.40.1120">
    <property type="entry name" value="Carboxypeptidase-like, regulatory domain"/>
    <property type="match status" value="1"/>
</dbReference>
<dbReference type="InterPro" id="IPR037066">
    <property type="entry name" value="Plug_dom_sf"/>
</dbReference>
<sequence length="810" mass="90285">MRIRILFILLMTTYVSYSQISGQVIDANNTPIPFANVILYNDLTKELTKGVITSETGAFYIDDIPDGHYTVQIHLISYQTWNSESFAFAKADTKTFPNIILLEEATALDEVAIVAKKKLIERTQEGSVINVQSSILTKGSSALQVLERSPGVILDQRNNSFSLNGKSGTTIMINGKTQRIPTSDLITLLQGMSADNIQKIELLINPSARYDADGNAGIINIVMTKNEALGTRGNATVSAGYGEGVKQTSSVSLNYGSEKTTLYGYYSFSYDDTYSTWNGLGSTNIPVFGGETFIDFTSETSQLNRNHNLTSGIEYQLNKASLFGASITYNQSNPSIQTDNRGLYNFPINPFLDARINLRANGQWKNYNTSAFYETKNDNHTFGITADYINYKNDTPNNVQSIYLDENGIPFQPEGEIYNNGNRGTNSTSIDVGVLKIDYSRPINEKLTLEGGIKGSLSKTTNNARIEIQEGDTFITDPRFVNINENTEQIGAVYGIANYTLSNSINAQLGVRYEYWNQEFDDASLDRSFGQLFPSVFLTKTLSDTKSWNLAYNRRITRPSYNDLASFLSYNSPTSVFSGNPQLSPAITNSLTITYAYKAYSFSVIATQEDNPLARFQVTEDDRSDLAIIAPQNLKYQNSIDFQSNIPVKINNWWQLNLNGTIGVRQFKLLHTREQLTHDYVHYNFNGSQTIQFPSKISLEISGWYTSKHFNGSATVQGFGTVNAGLKKEFKNGSSLQLSVTDIFKSIDIKSQVGDLTREAYDNVFDVRFLPESAVSSIWRLSFSYPFGNTKVKEGNSRSSADSEKARIQN</sequence>
<accession>A0A239DAZ1</accession>
<evidence type="ECO:0000256" key="4">
    <source>
        <dbReference type="ARBA" id="ARBA00022692"/>
    </source>
</evidence>
<evidence type="ECO:0000256" key="5">
    <source>
        <dbReference type="ARBA" id="ARBA00022729"/>
    </source>
</evidence>
<evidence type="ECO:0000256" key="2">
    <source>
        <dbReference type="ARBA" id="ARBA00022448"/>
    </source>
</evidence>
<proteinExistence type="predicted"/>
<protein>
    <submittedName>
        <fullName evidence="9">Outer membrane receptor proteins, mostly Fe transport</fullName>
    </submittedName>
</protein>
<comment type="subcellular location">
    <subcellularLocation>
        <location evidence="1">Cell outer membrane</location>
        <topology evidence="1">Multi-pass membrane protein</topology>
    </subcellularLocation>
</comment>
<dbReference type="Proteomes" id="UP000198379">
    <property type="component" value="Unassembled WGS sequence"/>
</dbReference>
<dbReference type="Gene3D" id="2.40.170.20">
    <property type="entry name" value="TonB-dependent receptor, beta-barrel domain"/>
    <property type="match status" value="1"/>
</dbReference>
<evidence type="ECO:0000313" key="10">
    <source>
        <dbReference type="Proteomes" id="UP000198379"/>
    </source>
</evidence>
<keyword evidence="4" id="KW-0812">Transmembrane</keyword>
<evidence type="ECO:0000256" key="7">
    <source>
        <dbReference type="ARBA" id="ARBA00023237"/>
    </source>
</evidence>
<evidence type="ECO:0000259" key="8">
    <source>
        <dbReference type="Pfam" id="PF14905"/>
    </source>
</evidence>
<gene>
    <name evidence="9" type="ORF">SAMN06265376_11081</name>
</gene>
<dbReference type="InterPro" id="IPR008969">
    <property type="entry name" value="CarboxyPept-like_regulatory"/>
</dbReference>
<dbReference type="Pfam" id="PF14905">
    <property type="entry name" value="OMP_b-brl_3"/>
    <property type="match status" value="1"/>
</dbReference>
<dbReference type="InterPro" id="IPR041700">
    <property type="entry name" value="OMP_b-brl_3"/>
</dbReference>
<dbReference type="GO" id="GO:0015344">
    <property type="term" value="F:siderophore uptake transmembrane transporter activity"/>
    <property type="evidence" value="ECO:0007669"/>
    <property type="project" value="TreeGrafter"/>
</dbReference>
<dbReference type="SUPFAM" id="SSF56935">
    <property type="entry name" value="Porins"/>
    <property type="match status" value="1"/>
</dbReference>
<evidence type="ECO:0000256" key="1">
    <source>
        <dbReference type="ARBA" id="ARBA00004571"/>
    </source>
</evidence>
<evidence type="ECO:0000256" key="3">
    <source>
        <dbReference type="ARBA" id="ARBA00022452"/>
    </source>
</evidence>
<dbReference type="GO" id="GO:0044718">
    <property type="term" value="P:siderophore transmembrane transport"/>
    <property type="evidence" value="ECO:0007669"/>
    <property type="project" value="TreeGrafter"/>
</dbReference>
<keyword evidence="7" id="KW-0998">Cell outer membrane</keyword>
<dbReference type="SUPFAM" id="SSF49464">
    <property type="entry name" value="Carboxypeptidase regulatory domain-like"/>
    <property type="match status" value="1"/>
</dbReference>
<dbReference type="GO" id="GO:0009279">
    <property type="term" value="C:cell outer membrane"/>
    <property type="evidence" value="ECO:0007669"/>
    <property type="project" value="UniProtKB-SubCell"/>
</dbReference>
<dbReference type="InterPro" id="IPR039426">
    <property type="entry name" value="TonB-dep_rcpt-like"/>
</dbReference>
<dbReference type="EMBL" id="FZNY01000010">
    <property type="protein sequence ID" value="SNS29566.1"/>
    <property type="molecule type" value="Genomic_DNA"/>
</dbReference>
<evidence type="ECO:0000256" key="6">
    <source>
        <dbReference type="ARBA" id="ARBA00023136"/>
    </source>
</evidence>
<keyword evidence="10" id="KW-1185">Reference proteome</keyword>
<name>A0A239DAZ1_9FLAO</name>
<keyword evidence="9" id="KW-0675">Receptor</keyword>
<keyword evidence="2" id="KW-0813">Transport</keyword>
<keyword evidence="5" id="KW-0732">Signal</keyword>
<dbReference type="Pfam" id="PF13620">
    <property type="entry name" value="CarboxypepD_reg"/>
    <property type="match status" value="1"/>
</dbReference>
<reference evidence="9 10" key="1">
    <citation type="submission" date="2017-06" db="EMBL/GenBank/DDBJ databases">
        <authorList>
            <person name="Kim H.J."/>
            <person name="Triplett B.A."/>
        </authorList>
    </citation>
    <scope>NUCLEOTIDE SEQUENCE [LARGE SCALE GENOMIC DNA]</scope>
    <source>
        <strain evidence="9 10">DSM 25597</strain>
    </source>
</reference>
<dbReference type="PANTHER" id="PTHR30069">
    <property type="entry name" value="TONB-DEPENDENT OUTER MEMBRANE RECEPTOR"/>
    <property type="match status" value="1"/>
</dbReference>
<dbReference type="RefSeq" id="WP_089373705.1">
    <property type="nucleotide sequence ID" value="NZ_BMEP01000010.1"/>
</dbReference>
<keyword evidence="6" id="KW-0472">Membrane</keyword>